<evidence type="ECO:0000313" key="2">
    <source>
        <dbReference type="Proteomes" id="UP000185578"/>
    </source>
</evidence>
<organism evidence="1 2">
    <name type="scientific">Pseudomonas chlororaphis</name>
    <dbReference type="NCBI Taxonomy" id="587753"/>
    <lineage>
        <taxon>Bacteria</taxon>
        <taxon>Pseudomonadati</taxon>
        <taxon>Pseudomonadota</taxon>
        <taxon>Gammaproteobacteria</taxon>
        <taxon>Pseudomonadales</taxon>
        <taxon>Pseudomonadaceae</taxon>
        <taxon>Pseudomonas</taxon>
    </lineage>
</organism>
<comment type="caution">
    <text evidence="1">The sequence shown here is derived from an EMBL/GenBank/DDBJ whole genome shotgun (WGS) entry which is preliminary data.</text>
</comment>
<accession>A0A1Q8EU94</accession>
<dbReference type="EMBL" id="MSCT01000007">
    <property type="protein sequence ID" value="OLF55367.1"/>
    <property type="molecule type" value="Genomic_DNA"/>
</dbReference>
<evidence type="ECO:0000313" key="1">
    <source>
        <dbReference type="EMBL" id="OLF55367.1"/>
    </source>
</evidence>
<name>A0A1Q8EU94_9PSED</name>
<sequence length="60" mass="6822">MPRKAFCLERISFTKLSIEYLAGRDFPQATPLMQQKSARKEGLAVLPAMTLEGHLAKQRF</sequence>
<proteinExistence type="predicted"/>
<reference evidence="1 2" key="1">
    <citation type="submission" date="2016-12" db="EMBL/GenBank/DDBJ databases">
        <authorList>
            <person name="Song W.-J."/>
            <person name="Kurnit D.M."/>
        </authorList>
    </citation>
    <scope>NUCLEOTIDE SEQUENCE [LARGE SCALE GENOMIC DNA]</scope>
    <source>
        <strain evidence="1 2">PCL1601</strain>
    </source>
</reference>
<dbReference type="AlphaFoldDB" id="A0A1Q8EU94"/>
<protein>
    <submittedName>
        <fullName evidence="1">Uncharacterized protein</fullName>
    </submittedName>
</protein>
<gene>
    <name evidence="1" type="ORF">BTN82_07205</name>
</gene>
<dbReference type="Proteomes" id="UP000185578">
    <property type="component" value="Unassembled WGS sequence"/>
</dbReference>